<name>A0A6G1HII4_9PEZI</name>
<dbReference type="AlphaFoldDB" id="A0A6G1HII4"/>
<sequence length="214" mass="23348">MTFPIIIIMTSTSWPCIALGPSFYSTQSETESLGRGYSFVQADRVAKQLLGRGGCPRFLGLAVVIHGREVQGSFTITSFLTLQAFFNLQLHHSASLKAFVSLPSQHSASPKDFVGQNFRDVGINSSDCLLQTLSHHSHIDLHFRSSFPPSPDCRCTAAAMAQADNTELRVTFSSNTAPPRPHHSLRAPSPYSVLLFIAIDVTVYVVHSVTENGV</sequence>
<evidence type="ECO:0000256" key="1">
    <source>
        <dbReference type="SAM" id="SignalP"/>
    </source>
</evidence>
<feature type="signal peptide" evidence="1">
    <location>
        <begin position="1"/>
        <end position="18"/>
    </location>
</feature>
<feature type="chain" id="PRO_5026101036" evidence="1">
    <location>
        <begin position="19"/>
        <end position="214"/>
    </location>
</feature>
<protein>
    <submittedName>
        <fullName evidence="2">Uncharacterized protein</fullName>
    </submittedName>
</protein>
<dbReference type="EMBL" id="ML996710">
    <property type="protein sequence ID" value="KAF2395868.1"/>
    <property type="molecule type" value="Genomic_DNA"/>
</dbReference>
<keyword evidence="3" id="KW-1185">Reference proteome</keyword>
<evidence type="ECO:0000313" key="2">
    <source>
        <dbReference type="EMBL" id="KAF2395868.1"/>
    </source>
</evidence>
<gene>
    <name evidence="2" type="ORF">EJ06DRAFT_257227</name>
</gene>
<accession>A0A6G1HII4</accession>
<proteinExistence type="predicted"/>
<reference evidence="2" key="1">
    <citation type="journal article" date="2020" name="Stud. Mycol.">
        <title>101 Dothideomycetes genomes: a test case for predicting lifestyles and emergence of pathogens.</title>
        <authorList>
            <person name="Haridas S."/>
            <person name="Albert R."/>
            <person name="Binder M."/>
            <person name="Bloem J."/>
            <person name="Labutti K."/>
            <person name="Salamov A."/>
            <person name="Andreopoulos B."/>
            <person name="Baker S."/>
            <person name="Barry K."/>
            <person name="Bills G."/>
            <person name="Bluhm B."/>
            <person name="Cannon C."/>
            <person name="Castanera R."/>
            <person name="Culley D."/>
            <person name="Daum C."/>
            <person name="Ezra D."/>
            <person name="Gonzalez J."/>
            <person name="Henrissat B."/>
            <person name="Kuo A."/>
            <person name="Liang C."/>
            <person name="Lipzen A."/>
            <person name="Lutzoni F."/>
            <person name="Magnuson J."/>
            <person name="Mondo S."/>
            <person name="Nolan M."/>
            <person name="Ohm R."/>
            <person name="Pangilinan J."/>
            <person name="Park H.-J."/>
            <person name="Ramirez L."/>
            <person name="Alfaro M."/>
            <person name="Sun H."/>
            <person name="Tritt A."/>
            <person name="Yoshinaga Y."/>
            <person name="Zwiers L.-H."/>
            <person name="Turgeon B."/>
            <person name="Goodwin S."/>
            <person name="Spatafora J."/>
            <person name="Crous P."/>
            <person name="Grigoriev I."/>
        </authorList>
    </citation>
    <scope>NUCLEOTIDE SEQUENCE</scope>
    <source>
        <strain evidence="2">CBS 262.69</strain>
    </source>
</reference>
<dbReference type="Proteomes" id="UP000799640">
    <property type="component" value="Unassembled WGS sequence"/>
</dbReference>
<keyword evidence="1" id="KW-0732">Signal</keyword>
<organism evidence="2 3">
    <name type="scientific">Trichodelitschia bisporula</name>
    <dbReference type="NCBI Taxonomy" id="703511"/>
    <lineage>
        <taxon>Eukaryota</taxon>
        <taxon>Fungi</taxon>
        <taxon>Dikarya</taxon>
        <taxon>Ascomycota</taxon>
        <taxon>Pezizomycotina</taxon>
        <taxon>Dothideomycetes</taxon>
        <taxon>Dothideomycetes incertae sedis</taxon>
        <taxon>Phaeotrichales</taxon>
        <taxon>Phaeotrichaceae</taxon>
        <taxon>Trichodelitschia</taxon>
    </lineage>
</organism>
<evidence type="ECO:0000313" key="3">
    <source>
        <dbReference type="Proteomes" id="UP000799640"/>
    </source>
</evidence>